<evidence type="ECO:0000313" key="2">
    <source>
        <dbReference type="Proteomes" id="UP000237105"/>
    </source>
</evidence>
<sequence length="56" mass="6626">KYIKRRLIPLSAKNQPLFQNEAKIDSCIFQHQTEKKVERIFKISWKIEASNNPPSI</sequence>
<keyword evidence="2" id="KW-1185">Reference proteome</keyword>
<protein>
    <submittedName>
        <fullName evidence="1">Uncharacterized protein</fullName>
    </submittedName>
</protein>
<accession>A0A2P5B3R4</accession>
<dbReference type="Proteomes" id="UP000237105">
    <property type="component" value="Unassembled WGS sequence"/>
</dbReference>
<comment type="caution">
    <text evidence="1">The sequence shown here is derived from an EMBL/GenBank/DDBJ whole genome shotgun (WGS) entry which is preliminary data.</text>
</comment>
<gene>
    <name evidence="1" type="ORF">PanWU01x14_273710</name>
</gene>
<organism evidence="1 2">
    <name type="scientific">Parasponia andersonii</name>
    <name type="common">Sponia andersonii</name>
    <dbReference type="NCBI Taxonomy" id="3476"/>
    <lineage>
        <taxon>Eukaryota</taxon>
        <taxon>Viridiplantae</taxon>
        <taxon>Streptophyta</taxon>
        <taxon>Embryophyta</taxon>
        <taxon>Tracheophyta</taxon>
        <taxon>Spermatophyta</taxon>
        <taxon>Magnoliopsida</taxon>
        <taxon>eudicotyledons</taxon>
        <taxon>Gunneridae</taxon>
        <taxon>Pentapetalae</taxon>
        <taxon>rosids</taxon>
        <taxon>fabids</taxon>
        <taxon>Rosales</taxon>
        <taxon>Cannabaceae</taxon>
        <taxon>Parasponia</taxon>
    </lineage>
</organism>
<feature type="non-terminal residue" evidence="1">
    <location>
        <position position="1"/>
    </location>
</feature>
<dbReference type="AlphaFoldDB" id="A0A2P5B3R4"/>
<reference evidence="2" key="1">
    <citation type="submission" date="2016-06" db="EMBL/GenBank/DDBJ databases">
        <title>Parallel loss of symbiosis genes in relatives of nitrogen-fixing non-legume Parasponia.</title>
        <authorList>
            <person name="Van Velzen R."/>
            <person name="Holmer R."/>
            <person name="Bu F."/>
            <person name="Rutten L."/>
            <person name="Van Zeijl A."/>
            <person name="Liu W."/>
            <person name="Santuari L."/>
            <person name="Cao Q."/>
            <person name="Sharma T."/>
            <person name="Shen D."/>
            <person name="Roswanjaya Y."/>
            <person name="Wardhani T."/>
            <person name="Kalhor M.S."/>
            <person name="Jansen J."/>
            <person name="Van den Hoogen J."/>
            <person name="Gungor B."/>
            <person name="Hartog M."/>
            <person name="Hontelez J."/>
            <person name="Verver J."/>
            <person name="Yang W.-C."/>
            <person name="Schijlen E."/>
            <person name="Repin R."/>
            <person name="Schilthuizen M."/>
            <person name="Schranz E."/>
            <person name="Heidstra R."/>
            <person name="Miyata K."/>
            <person name="Fedorova E."/>
            <person name="Kohlen W."/>
            <person name="Bisseling T."/>
            <person name="Smit S."/>
            <person name="Geurts R."/>
        </authorList>
    </citation>
    <scope>NUCLEOTIDE SEQUENCE [LARGE SCALE GENOMIC DNA]</scope>
    <source>
        <strain evidence="2">cv. WU1-14</strain>
    </source>
</reference>
<dbReference type="EMBL" id="JXTB01000371">
    <property type="protein sequence ID" value="PON43432.1"/>
    <property type="molecule type" value="Genomic_DNA"/>
</dbReference>
<evidence type="ECO:0000313" key="1">
    <source>
        <dbReference type="EMBL" id="PON43432.1"/>
    </source>
</evidence>
<name>A0A2P5B3R4_PARAD</name>
<proteinExistence type="predicted"/>